<feature type="region of interest" description="Disordered" evidence="1">
    <location>
        <begin position="124"/>
        <end position="199"/>
    </location>
</feature>
<comment type="caution">
    <text evidence="2">The sequence shown here is derived from an EMBL/GenBank/DDBJ whole genome shotgun (WGS) entry which is preliminary data.</text>
</comment>
<feature type="compositionally biased region" description="Basic residues" evidence="1">
    <location>
        <begin position="188"/>
        <end position="199"/>
    </location>
</feature>
<accession>A0ABN9P649</accession>
<gene>
    <name evidence="2" type="ORF">PCOR1329_LOCUS76</name>
</gene>
<protein>
    <submittedName>
        <fullName evidence="2">Uncharacterized protein</fullName>
    </submittedName>
</protein>
<dbReference type="Proteomes" id="UP001189429">
    <property type="component" value="Unassembled WGS sequence"/>
</dbReference>
<name>A0ABN9P649_9DINO</name>
<dbReference type="EMBL" id="CAUYUJ010000002">
    <property type="protein sequence ID" value="CAK0788111.1"/>
    <property type="molecule type" value="Genomic_DNA"/>
</dbReference>
<evidence type="ECO:0000313" key="3">
    <source>
        <dbReference type="Proteomes" id="UP001189429"/>
    </source>
</evidence>
<reference evidence="2" key="1">
    <citation type="submission" date="2023-10" db="EMBL/GenBank/DDBJ databases">
        <authorList>
            <person name="Chen Y."/>
            <person name="Shah S."/>
            <person name="Dougan E. K."/>
            <person name="Thang M."/>
            <person name="Chan C."/>
        </authorList>
    </citation>
    <scope>NUCLEOTIDE SEQUENCE [LARGE SCALE GENOMIC DNA]</scope>
</reference>
<evidence type="ECO:0000256" key="1">
    <source>
        <dbReference type="SAM" id="MobiDB-lite"/>
    </source>
</evidence>
<evidence type="ECO:0000313" key="2">
    <source>
        <dbReference type="EMBL" id="CAK0788111.1"/>
    </source>
</evidence>
<feature type="compositionally biased region" description="Low complexity" evidence="1">
    <location>
        <begin position="157"/>
        <end position="187"/>
    </location>
</feature>
<proteinExistence type="predicted"/>
<sequence>MRVGSDPRAGAEAPAAVSFRLAWDSPQEWGGVQDDVQLRLESRASGQVQLIRIRVDGSGGLDALPPEFQAPGRFGWAALLAAAALLWCCCRCASWGSRRAPADRRRPGAAVGTRWGAGVGRWLRGDRRAAPGGGRARAEAPLRRLALPPRGRRLSRRTGALPSPSGRPPTASSSSSSPSPSSASFFLRRLRSPPRFRGR</sequence>
<organism evidence="2 3">
    <name type="scientific">Prorocentrum cordatum</name>
    <dbReference type="NCBI Taxonomy" id="2364126"/>
    <lineage>
        <taxon>Eukaryota</taxon>
        <taxon>Sar</taxon>
        <taxon>Alveolata</taxon>
        <taxon>Dinophyceae</taxon>
        <taxon>Prorocentrales</taxon>
        <taxon>Prorocentraceae</taxon>
        <taxon>Prorocentrum</taxon>
    </lineage>
</organism>
<keyword evidence="3" id="KW-1185">Reference proteome</keyword>